<evidence type="ECO:0000313" key="2">
    <source>
        <dbReference type="EMBL" id="KGK97866.1"/>
    </source>
</evidence>
<name>A0A099T0X3_METMT</name>
<evidence type="ECO:0008006" key="4">
    <source>
        <dbReference type="Google" id="ProtNLM"/>
    </source>
</evidence>
<dbReference type="Proteomes" id="UP000029859">
    <property type="component" value="Unassembled WGS sequence"/>
</dbReference>
<dbReference type="InterPro" id="IPR039366">
    <property type="entry name" value="Pilotin"/>
</dbReference>
<proteinExistence type="predicted"/>
<comment type="caution">
    <text evidence="2">The sequence shown here is derived from an EMBL/GenBank/DDBJ whole genome shotgun (WGS) entry which is preliminary data.</text>
</comment>
<dbReference type="PROSITE" id="PS51257">
    <property type="entry name" value="PROKAR_LIPOPROTEIN"/>
    <property type="match status" value="1"/>
</dbReference>
<accession>A0A099T0X3</accession>
<evidence type="ECO:0000313" key="3">
    <source>
        <dbReference type="Proteomes" id="UP000029859"/>
    </source>
</evidence>
<dbReference type="InterPro" id="IPR018247">
    <property type="entry name" value="EF_Hand_1_Ca_BS"/>
</dbReference>
<reference evidence="2 3" key="1">
    <citation type="submission" date="2014-09" db="EMBL/GenBank/DDBJ databases">
        <title>Draft genome sequence of an obligately methylotrophic methanogen, Methanococcoides methylutens, isolated from marine sediment.</title>
        <authorList>
            <person name="Guan Y."/>
            <person name="Ngugi D.K."/>
            <person name="Blom J."/>
            <person name="Ali S."/>
            <person name="Ferry J.G."/>
            <person name="Stingl U."/>
        </authorList>
    </citation>
    <scope>NUCLEOTIDE SEQUENCE [LARGE SCALE GENOMIC DNA]</scope>
    <source>
        <strain evidence="2 3">DSM 2657</strain>
    </source>
</reference>
<protein>
    <recommendedName>
        <fullName evidence="4">SbsA Ig-like domain-containing protein</fullName>
    </recommendedName>
</protein>
<dbReference type="AlphaFoldDB" id="A0A099T0X3"/>
<dbReference type="Pfam" id="PF09619">
    <property type="entry name" value="YscW"/>
    <property type="match status" value="1"/>
</dbReference>
<dbReference type="PROSITE" id="PS00018">
    <property type="entry name" value="EF_HAND_1"/>
    <property type="match status" value="1"/>
</dbReference>
<evidence type="ECO:0000256" key="1">
    <source>
        <dbReference type="SAM" id="MobiDB-lite"/>
    </source>
</evidence>
<sequence>MVNMKKYFVFSLTLLLVMAAAFSMGCTENGSDGPADDVSETDEVNDHEAGEDNGDLTLGENGVQGMIIFDEPVESFSNATIYLKVNDVSLQDVASVVMSEDTIDDVSMDAGDIQPVPYMIYHPELDERMTYSLSVHVDVDGDGSLSNGDYYTTTSHKVPNEPGVHDLDVHVEMI</sequence>
<keyword evidence="3" id="KW-1185">Reference proteome</keyword>
<feature type="region of interest" description="Disordered" evidence="1">
    <location>
        <begin position="29"/>
        <end position="57"/>
    </location>
</feature>
<organism evidence="2 3">
    <name type="scientific">Methanococcoides methylutens</name>
    <dbReference type="NCBI Taxonomy" id="2226"/>
    <lineage>
        <taxon>Archaea</taxon>
        <taxon>Methanobacteriati</taxon>
        <taxon>Methanobacteriota</taxon>
        <taxon>Stenosarchaea group</taxon>
        <taxon>Methanomicrobia</taxon>
        <taxon>Methanosarcinales</taxon>
        <taxon>Methanosarcinaceae</taxon>
        <taxon>Methanococcoides</taxon>
    </lineage>
</organism>
<feature type="compositionally biased region" description="Acidic residues" evidence="1">
    <location>
        <begin position="34"/>
        <end position="43"/>
    </location>
</feature>
<gene>
    <name evidence="2" type="ORF">LI82_08875</name>
</gene>
<dbReference type="EMBL" id="JRHO01000014">
    <property type="protein sequence ID" value="KGK97866.1"/>
    <property type="molecule type" value="Genomic_DNA"/>
</dbReference>